<feature type="chain" id="PRO_5019795689" evidence="1">
    <location>
        <begin position="20"/>
        <end position="741"/>
    </location>
</feature>
<evidence type="ECO:0000256" key="1">
    <source>
        <dbReference type="SAM" id="SignalP"/>
    </source>
</evidence>
<dbReference type="RefSeq" id="WP_121198958.1">
    <property type="nucleotide sequence ID" value="NZ_RBKU01000001.1"/>
</dbReference>
<organism evidence="2 3">
    <name type="scientific">Mucilaginibacter gracilis</name>
    <dbReference type="NCBI Taxonomy" id="423350"/>
    <lineage>
        <taxon>Bacteria</taxon>
        <taxon>Pseudomonadati</taxon>
        <taxon>Bacteroidota</taxon>
        <taxon>Sphingobacteriia</taxon>
        <taxon>Sphingobacteriales</taxon>
        <taxon>Sphingobacteriaceae</taxon>
        <taxon>Mucilaginibacter</taxon>
    </lineage>
</organism>
<evidence type="ECO:0000313" key="2">
    <source>
        <dbReference type="EMBL" id="RKR83464.1"/>
    </source>
</evidence>
<feature type="signal peptide" evidence="1">
    <location>
        <begin position="1"/>
        <end position="19"/>
    </location>
</feature>
<reference evidence="2 3" key="1">
    <citation type="submission" date="2018-10" db="EMBL/GenBank/DDBJ databases">
        <title>Genomic Encyclopedia of Archaeal and Bacterial Type Strains, Phase II (KMG-II): from individual species to whole genera.</title>
        <authorList>
            <person name="Goeker M."/>
        </authorList>
    </citation>
    <scope>NUCLEOTIDE SEQUENCE [LARGE SCALE GENOMIC DNA]</scope>
    <source>
        <strain evidence="2 3">DSM 18602</strain>
    </source>
</reference>
<gene>
    <name evidence="2" type="ORF">BDD43_3673</name>
</gene>
<keyword evidence="1" id="KW-0732">Signal</keyword>
<dbReference type="AlphaFoldDB" id="A0A495J534"/>
<name>A0A495J534_9SPHI</name>
<sequence length="741" mass="84001">MKLSLLFSLALLTSLSLFAQDKMPYSEKAAQLQKEIWGTTVPEFKSTTIPANLTNESAVVMARSYSSQRSSAGKFKYLIITATVTTRTTKINTMHERVKINDKVALENYSTLEYQKKLDKSVSLLITSFKNSHNTYIGAKIVKPDGKEIIVNTSEEVLTKNETKDQKGKLAIPGLQVGDILDYYVCNMSTNETNEGNTYKDNDDIFILADEYPVLYYNIDFQFNKKVNVRYIYANGAPHFTVTRNADGDLLLSLTVKNMAKYQSQLWMVPLRQYPYIEIGSSYTGTMDIYGAGDKKISSGPSMLDGNESLYIASFKEYPGFDEAEKKLKEYFKSGKALKNAPQDSVMKILYDEWKYLTFCSYQGNELESVRDLNYRRANSRYAALNMSMILTDMKISHDVILVSSRNSNTLENVYNMSDFSAMIRINGDTPTYMAFDDVTTHFNEIPAQFQGEKAVEMHVKRRSSSNYSATYSDIVLPVTASHKNYMEETLQVSLLPTNMQKLKINRTVKQAGSLRHDAQRKLIPVQDVDNSFMTMVNGEPLAKRLSRDRDTKKMKEDYAFSFNKEREEMSKNFSNEIKEQFDQEPQQLSNYKIVNPALENDNPVFQFSASFVLDNLVKKAGSNYIIDAGKLTGSFLTLTEKDKVRSIDVYMPSARTFKYNITIEIPAGFSAKGVEEMNQKKANKTGSFTSVASVKGNMLTITLSRSYTNNFEKAADWPLVKELIATASAFNDQKILLEKI</sequence>
<evidence type="ECO:0000313" key="3">
    <source>
        <dbReference type="Proteomes" id="UP000268007"/>
    </source>
</evidence>
<protein>
    <submittedName>
        <fullName evidence="2">Uncharacterized protein DUF3857</fullName>
    </submittedName>
</protein>
<proteinExistence type="predicted"/>
<accession>A0A495J534</accession>
<dbReference type="Gene3D" id="2.60.40.3140">
    <property type="match status" value="1"/>
</dbReference>
<keyword evidence="3" id="KW-1185">Reference proteome</keyword>
<dbReference type="Gene3D" id="2.60.120.1130">
    <property type="match status" value="1"/>
</dbReference>
<comment type="caution">
    <text evidence="2">The sequence shown here is derived from an EMBL/GenBank/DDBJ whole genome shotgun (WGS) entry which is preliminary data.</text>
</comment>
<dbReference type="EMBL" id="RBKU01000001">
    <property type="protein sequence ID" value="RKR83464.1"/>
    <property type="molecule type" value="Genomic_DNA"/>
</dbReference>
<dbReference type="OrthoDB" id="1153981at2"/>
<dbReference type="Proteomes" id="UP000268007">
    <property type="component" value="Unassembled WGS sequence"/>
</dbReference>